<dbReference type="Proteomes" id="UP000235116">
    <property type="component" value="Chromosome"/>
</dbReference>
<evidence type="ECO:0000313" key="6">
    <source>
        <dbReference type="Proteomes" id="UP000235116"/>
    </source>
</evidence>
<dbReference type="InterPro" id="IPR019826">
    <property type="entry name" value="Carboxylesterase_B_AS"/>
</dbReference>
<accession>A0A2K9LNJ1</accession>
<dbReference type="InterPro" id="IPR019819">
    <property type="entry name" value="Carboxylesterase_B_CS"/>
</dbReference>
<evidence type="ECO:0000256" key="3">
    <source>
        <dbReference type="RuleBase" id="RU361235"/>
    </source>
</evidence>
<keyword evidence="6" id="KW-1185">Reference proteome</keyword>
<dbReference type="EMBL" id="CP022684">
    <property type="protein sequence ID" value="AUM13807.1"/>
    <property type="molecule type" value="Genomic_DNA"/>
</dbReference>
<keyword evidence="2 3" id="KW-0378">Hydrolase</keyword>
<evidence type="ECO:0000256" key="1">
    <source>
        <dbReference type="ARBA" id="ARBA00005964"/>
    </source>
</evidence>
<dbReference type="SUPFAM" id="SSF53474">
    <property type="entry name" value="alpha/beta-Hydrolases"/>
    <property type="match status" value="1"/>
</dbReference>
<dbReference type="GO" id="GO:0052689">
    <property type="term" value="F:carboxylic ester hydrolase activity"/>
    <property type="evidence" value="ECO:0007669"/>
    <property type="project" value="TreeGrafter"/>
</dbReference>
<feature type="domain" description="Carboxylesterase type B" evidence="4">
    <location>
        <begin position="33"/>
        <end position="513"/>
    </location>
</feature>
<dbReference type="InterPro" id="IPR050654">
    <property type="entry name" value="AChE-related_enzymes"/>
</dbReference>
<dbReference type="Gene3D" id="3.40.50.1820">
    <property type="entry name" value="alpha/beta hydrolase"/>
    <property type="match status" value="1"/>
</dbReference>
<gene>
    <name evidence="5" type="ORF">Kalk_15835</name>
</gene>
<dbReference type="EC" id="3.1.1.-" evidence="3"/>
<proteinExistence type="inferred from homology"/>
<organism evidence="5 6">
    <name type="scientific">Ketobacter alkanivorans</name>
    <dbReference type="NCBI Taxonomy" id="1917421"/>
    <lineage>
        <taxon>Bacteria</taxon>
        <taxon>Pseudomonadati</taxon>
        <taxon>Pseudomonadota</taxon>
        <taxon>Gammaproteobacteria</taxon>
        <taxon>Pseudomonadales</taxon>
        <taxon>Ketobacteraceae</taxon>
        <taxon>Ketobacter</taxon>
    </lineage>
</organism>
<comment type="similarity">
    <text evidence="1 3">Belongs to the type-B carboxylesterase/lipase family.</text>
</comment>
<dbReference type="PANTHER" id="PTHR43918:SF4">
    <property type="entry name" value="CARBOXYLIC ESTER HYDROLASE"/>
    <property type="match status" value="1"/>
</dbReference>
<dbReference type="AlphaFoldDB" id="A0A2K9LNJ1"/>
<dbReference type="KEGG" id="kak:Kalk_15835"/>
<dbReference type="PANTHER" id="PTHR43918">
    <property type="entry name" value="ACETYLCHOLINESTERASE"/>
    <property type="match status" value="1"/>
</dbReference>
<evidence type="ECO:0000256" key="2">
    <source>
        <dbReference type="ARBA" id="ARBA00022801"/>
    </source>
</evidence>
<dbReference type="PROSITE" id="PS00941">
    <property type="entry name" value="CARBOXYLESTERASE_B_2"/>
    <property type="match status" value="1"/>
</dbReference>
<dbReference type="PROSITE" id="PS51257">
    <property type="entry name" value="PROKAR_LIPOPROTEIN"/>
    <property type="match status" value="1"/>
</dbReference>
<dbReference type="InterPro" id="IPR002018">
    <property type="entry name" value="CarbesteraseB"/>
</dbReference>
<protein>
    <recommendedName>
        <fullName evidence="3">Carboxylic ester hydrolase</fullName>
        <ecNumber evidence="3">3.1.1.-</ecNumber>
    </recommendedName>
</protein>
<reference evidence="6" key="1">
    <citation type="submission" date="2017-08" db="EMBL/GenBank/DDBJ databases">
        <title>Direct submision.</title>
        <authorList>
            <person name="Kim S.-J."/>
            <person name="Rhee S.-K."/>
        </authorList>
    </citation>
    <scope>NUCLEOTIDE SEQUENCE [LARGE SCALE GENOMIC DNA]</scope>
    <source>
        <strain evidence="6">GI5</strain>
    </source>
</reference>
<dbReference type="PROSITE" id="PS00122">
    <property type="entry name" value="CARBOXYLESTERASE_B_1"/>
    <property type="match status" value="1"/>
</dbReference>
<evidence type="ECO:0000313" key="5">
    <source>
        <dbReference type="EMBL" id="AUM13807.1"/>
    </source>
</evidence>
<dbReference type="RefSeq" id="WP_101895182.1">
    <property type="nucleotide sequence ID" value="NZ_CP022684.1"/>
</dbReference>
<name>A0A2K9LNJ1_9GAMM</name>
<evidence type="ECO:0000259" key="4">
    <source>
        <dbReference type="Pfam" id="PF00135"/>
    </source>
</evidence>
<dbReference type="OrthoDB" id="9775851at2"/>
<dbReference type="InterPro" id="IPR029058">
    <property type="entry name" value="AB_hydrolase_fold"/>
</dbReference>
<dbReference type="Pfam" id="PF00135">
    <property type="entry name" value="COesterase"/>
    <property type="match status" value="1"/>
</dbReference>
<sequence>MRAENWGGTLQRWLGVVALTSACVLASGCHDELHVKVKTGGWVTGKWHGETEEGARVFLGIPYAKPPVGELRFQPPQPAERWQGALDASEFGASCMQNPGALSAVGDLSEDCLTLNVFSPESPAKGSLPVMVFIHGGAFVAGGSNQYDGWRLAEEYGAVVVSMNYRLGALGFLSHPELDQEMMASQSGNMGLKDQQLALNWVQQNIRAFGGDPDRVTLFGESAGSMSTCVHMVAPGSQELADQFILESGVCVGGLPVNTKEQSDGIAEAMLQTFCADAPDRLACLRDVPAADLMAWGADAGIFGAGWSPTVVPESEILPAQPVQLIASGQYNMGPVIVGTNRNEWGLFQLIGAGETVSDIAGFNQLVDATYPAPLAGAIKVVYAPASDQQANYKLVELLTDQVFRCPTRGFARLLQAAGSNVWLYSFDHLPAYHAMELPYVFGNPSATLAPVLNEPVREAVQGYWSGFAYNGTPNQEALPEWPQYDAVSDQNMSLAEVSSVQQGLAQTTCDFWSSLGI</sequence>